<keyword evidence="11" id="KW-1185">Reference proteome</keyword>
<evidence type="ECO:0000256" key="6">
    <source>
        <dbReference type="ARBA" id="ARBA00022989"/>
    </source>
</evidence>
<feature type="transmembrane region" description="Helical" evidence="8">
    <location>
        <begin position="7"/>
        <end position="23"/>
    </location>
</feature>
<evidence type="ECO:0000256" key="3">
    <source>
        <dbReference type="ARBA" id="ARBA00022448"/>
    </source>
</evidence>
<keyword evidence="3" id="KW-0813">Transport</keyword>
<comment type="subcellular location">
    <subcellularLocation>
        <location evidence="1">Cell membrane</location>
        <topology evidence="1">Multi-pass membrane protein</topology>
    </subcellularLocation>
</comment>
<dbReference type="EMBL" id="JBHLUB010000001">
    <property type="protein sequence ID" value="MFC0581124.1"/>
    <property type="molecule type" value="Genomic_DNA"/>
</dbReference>
<dbReference type="PANTHER" id="PTHR22911:SF137">
    <property type="entry name" value="SOLUTE CARRIER FAMILY 35 MEMBER G2-RELATED"/>
    <property type="match status" value="1"/>
</dbReference>
<feature type="transmembrane region" description="Helical" evidence="8">
    <location>
        <begin position="178"/>
        <end position="197"/>
    </location>
</feature>
<dbReference type="InterPro" id="IPR004626">
    <property type="entry name" value="RarD"/>
</dbReference>
<comment type="similarity">
    <text evidence="2">Belongs to the EamA transporter family.</text>
</comment>
<dbReference type="RefSeq" id="WP_377457710.1">
    <property type="nucleotide sequence ID" value="NZ_JBHLUB010000001.1"/>
</dbReference>
<feature type="transmembrane region" description="Helical" evidence="8">
    <location>
        <begin position="238"/>
        <end position="257"/>
    </location>
</feature>
<evidence type="ECO:0000256" key="1">
    <source>
        <dbReference type="ARBA" id="ARBA00004651"/>
    </source>
</evidence>
<dbReference type="PANTHER" id="PTHR22911">
    <property type="entry name" value="ACYL-MALONYL CONDENSING ENZYME-RELATED"/>
    <property type="match status" value="1"/>
</dbReference>
<feature type="transmembrane region" description="Helical" evidence="8">
    <location>
        <begin position="125"/>
        <end position="142"/>
    </location>
</feature>
<protein>
    <submittedName>
        <fullName evidence="10">EamA family transporter RarD</fullName>
    </submittedName>
</protein>
<dbReference type="Pfam" id="PF00892">
    <property type="entry name" value="EamA"/>
    <property type="match status" value="1"/>
</dbReference>
<dbReference type="SUPFAM" id="SSF103481">
    <property type="entry name" value="Multidrug resistance efflux transporter EmrE"/>
    <property type="match status" value="2"/>
</dbReference>
<feature type="transmembrane region" description="Helical" evidence="8">
    <location>
        <begin position="35"/>
        <end position="55"/>
    </location>
</feature>
<keyword evidence="6 8" id="KW-1133">Transmembrane helix</keyword>
<feature type="transmembrane region" description="Helical" evidence="8">
    <location>
        <begin position="96"/>
        <end position="118"/>
    </location>
</feature>
<dbReference type="InterPro" id="IPR000620">
    <property type="entry name" value="EamA_dom"/>
</dbReference>
<evidence type="ECO:0000256" key="5">
    <source>
        <dbReference type="ARBA" id="ARBA00022692"/>
    </source>
</evidence>
<evidence type="ECO:0000256" key="4">
    <source>
        <dbReference type="ARBA" id="ARBA00022475"/>
    </source>
</evidence>
<proteinExistence type="inferred from homology"/>
<feature type="transmembrane region" description="Helical" evidence="8">
    <location>
        <begin position="67"/>
        <end position="90"/>
    </location>
</feature>
<evidence type="ECO:0000259" key="9">
    <source>
        <dbReference type="Pfam" id="PF00892"/>
    </source>
</evidence>
<sequence length="295" mass="31745">MQRQASSAVALTYVLWGLLPLFWKLLDHVSATYVLAHRIIWAAVFSGIWLLVSAITRPRSRRTKPIFSGISIRLVFSSVVVAANWGIYIWAVNSGFVSYAALGYFVAPLMSVLLGSVFFREAITVRQWLAIILTAGGSLIYGWGHSGIGLLVVFSIAATFSVYGAIKKSVTIDAVPGMFVESSLLAPLSIVLILTGVLTPGSNLTGSTWTLFVISGLITVIPLIALSHYAQTLPLGTLGMLQFILPVVQLGLGVTVFGESVSGLQVFALVCIVIGVVLYLLQARRTRINHVPKEA</sequence>
<dbReference type="Proteomes" id="UP001589862">
    <property type="component" value="Unassembled WGS sequence"/>
</dbReference>
<evidence type="ECO:0000256" key="8">
    <source>
        <dbReference type="SAM" id="Phobius"/>
    </source>
</evidence>
<feature type="transmembrane region" description="Helical" evidence="8">
    <location>
        <begin position="148"/>
        <end position="166"/>
    </location>
</feature>
<feature type="domain" description="EamA" evidence="9">
    <location>
        <begin position="9"/>
        <end position="140"/>
    </location>
</feature>
<dbReference type="InterPro" id="IPR037185">
    <property type="entry name" value="EmrE-like"/>
</dbReference>
<feature type="transmembrane region" description="Helical" evidence="8">
    <location>
        <begin position="263"/>
        <end position="281"/>
    </location>
</feature>
<evidence type="ECO:0000313" key="10">
    <source>
        <dbReference type="EMBL" id="MFC0581124.1"/>
    </source>
</evidence>
<name>A0ABV6P7L6_9MICC</name>
<organism evidence="10 11">
    <name type="scientific">Micrococcoides hystricis</name>
    <dbReference type="NCBI Taxonomy" id="1572761"/>
    <lineage>
        <taxon>Bacteria</taxon>
        <taxon>Bacillati</taxon>
        <taxon>Actinomycetota</taxon>
        <taxon>Actinomycetes</taxon>
        <taxon>Micrococcales</taxon>
        <taxon>Micrococcaceae</taxon>
        <taxon>Micrococcoides</taxon>
    </lineage>
</organism>
<keyword evidence="5 8" id="KW-0812">Transmembrane</keyword>
<gene>
    <name evidence="10" type="primary">rarD</name>
    <name evidence="10" type="ORF">ACFFFR_01795</name>
</gene>
<accession>A0ABV6P7L6</accession>
<keyword evidence="7 8" id="KW-0472">Membrane</keyword>
<keyword evidence="4" id="KW-1003">Cell membrane</keyword>
<dbReference type="NCBIfam" id="TIGR00688">
    <property type="entry name" value="rarD"/>
    <property type="match status" value="1"/>
</dbReference>
<evidence type="ECO:0000256" key="2">
    <source>
        <dbReference type="ARBA" id="ARBA00007362"/>
    </source>
</evidence>
<reference evidence="10 11" key="1">
    <citation type="submission" date="2024-09" db="EMBL/GenBank/DDBJ databases">
        <authorList>
            <person name="Sun Q."/>
            <person name="Mori K."/>
        </authorList>
    </citation>
    <scope>NUCLEOTIDE SEQUENCE [LARGE SCALE GENOMIC DNA]</scope>
    <source>
        <strain evidence="10 11">NCAIM B.02604</strain>
    </source>
</reference>
<feature type="transmembrane region" description="Helical" evidence="8">
    <location>
        <begin position="209"/>
        <end position="226"/>
    </location>
</feature>
<comment type="caution">
    <text evidence="10">The sequence shown here is derived from an EMBL/GenBank/DDBJ whole genome shotgun (WGS) entry which is preliminary data.</text>
</comment>
<evidence type="ECO:0000313" key="11">
    <source>
        <dbReference type="Proteomes" id="UP001589862"/>
    </source>
</evidence>
<evidence type="ECO:0000256" key="7">
    <source>
        <dbReference type="ARBA" id="ARBA00023136"/>
    </source>
</evidence>